<dbReference type="Proteomes" id="UP000060787">
    <property type="component" value="Chromosome"/>
</dbReference>
<dbReference type="AlphaFoldDB" id="A0A0S2FI65"/>
<accession>A0A0S2FI65</accession>
<sequence length="169" mass="17554">MRTRLAIAMQFDGGRPAATGDTMPSISAKAAFALACAGACLPMSASAQPPDGPFDFPPAAFKGGNTDWSIRLKRTAPGEVDFVFERPRGAETGRGSLASVAPELKERGLRGKYGLSGTATIAGEPKTVTVLVAPSTPHRRCRDRNGVEYGSAVLIIVGGGAWQGCGEFD</sequence>
<dbReference type="STRING" id="84531.LA76x_5182"/>
<dbReference type="KEGG" id="lab:LA76x_5182"/>
<evidence type="ECO:0000313" key="2">
    <source>
        <dbReference type="Proteomes" id="UP000060787"/>
    </source>
</evidence>
<gene>
    <name evidence="1" type="ORF">LA76x_5182</name>
</gene>
<dbReference type="EMBL" id="CP011129">
    <property type="protein sequence ID" value="ALN83284.1"/>
    <property type="molecule type" value="Genomic_DNA"/>
</dbReference>
<keyword evidence="2" id="KW-1185">Reference proteome</keyword>
<proteinExistence type="predicted"/>
<dbReference type="PATRIC" id="fig|84531.8.peg.5190"/>
<organism evidence="1 2">
    <name type="scientific">Lysobacter antibioticus</name>
    <dbReference type="NCBI Taxonomy" id="84531"/>
    <lineage>
        <taxon>Bacteria</taxon>
        <taxon>Pseudomonadati</taxon>
        <taxon>Pseudomonadota</taxon>
        <taxon>Gammaproteobacteria</taxon>
        <taxon>Lysobacterales</taxon>
        <taxon>Lysobacteraceae</taxon>
        <taxon>Lysobacter</taxon>
    </lineage>
</organism>
<reference evidence="1 2" key="1">
    <citation type="journal article" date="2015" name="BMC Genomics">
        <title>Comparative genomics and metabolic profiling of the genus Lysobacter.</title>
        <authorList>
            <person name="de Bruijn I."/>
            <person name="Cheng X."/>
            <person name="de Jager V."/>
            <person name="Exposito R.G."/>
            <person name="Watrous J."/>
            <person name="Patel N."/>
            <person name="Postma J."/>
            <person name="Dorrestein P.C."/>
            <person name="Kobayashi D."/>
            <person name="Raaijmakers J.M."/>
        </authorList>
    </citation>
    <scope>NUCLEOTIDE SEQUENCE [LARGE SCALE GENOMIC DNA]</scope>
    <source>
        <strain evidence="1 2">76</strain>
    </source>
</reference>
<protein>
    <submittedName>
        <fullName evidence="1">Uncharacterized protein</fullName>
    </submittedName>
</protein>
<name>A0A0S2FI65_LYSAN</name>
<evidence type="ECO:0000313" key="1">
    <source>
        <dbReference type="EMBL" id="ALN83284.1"/>
    </source>
</evidence>